<proteinExistence type="predicted"/>
<dbReference type="GO" id="GO:0030975">
    <property type="term" value="F:thiamine binding"/>
    <property type="evidence" value="ECO:0007669"/>
    <property type="project" value="InterPro"/>
</dbReference>
<sequence>MKVVIVSGGDAPSYELIKNELKESSFLICADSGGNCLYKYNLVPNYLMGDFDSINSKVLEFFKKSAKCIIETYPRDKDFTDTQLVLNKALELGGTEIVFLGCTGTRIDHLMGSLGMLLKCLKLNVNAYIRDEHNYIRIVDKPIKIKGKKGETFSLHCYGESVENLSIKGAKYELQNYCLKIGDPRTVSNEFLEGEVEISFTSGNLMLFYSKD</sequence>
<keyword evidence="3 7" id="KW-0418">Kinase</keyword>
<evidence type="ECO:0000256" key="3">
    <source>
        <dbReference type="ARBA" id="ARBA00022777"/>
    </source>
</evidence>
<dbReference type="PANTHER" id="PTHR41299">
    <property type="entry name" value="THIAMINE PYROPHOSPHOKINASE"/>
    <property type="match status" value="1"/>
</dbReference>
<keyword evidence="1 7" id="KW-0808">Transferase</keyword>
<dbReference type="Pfam" id="PF04265">
    <property type="entry name" value="TPK_B1_binding"/>
    <property type="match status" value="1"/>
</dbReference>
<comment type="caution">
    <text evidence="7">The sequence shown here is derived from an EMBL/GenBank/DDBJ whole genome shotgun (WGS) entry which is preliminary data.</text>
</comment>
<feature type="domain" description="Thiamin pyrophosphokinase thiamin-binding" evidence="6">
    <location>
        <begin position="147"/>
        <end position="206"/>
    </location>
</feature>
<dbReference type="SUPFAM" id="SSF63999">
    <property type="entry name" value="Thiamin pyrophosphokinase, catalytic domain"/>
    <property type="match status" value="1"/>
</dbReference>
<dbReference type="PANTHER" id="PTHR41299:SF1">
    <property type="entry name" value="THIAMINE PYROPHOSPHOKINASE"/>
    <property type="match status" value="1"/>
</dbReference>
<dbReference type="GO" id="GO:0005524">
    <property type="term" value="F:ATP binding"/>
    <property type="evidence" value="ECO:0007669"/>
    <property type="project" value="UniProtKB-KW"/>
</dbReference>
<evidence type="ECO:0000259" key="6">
    <source>
        <dbReference type="SMART" id="SM00983"/>
    </source>
</evidence>
<dbReference type="InterPro" id="IPR036371">
    <property type="entry name" value="TPK_B1-bd_sf"/>
</dbReference>
<dbReference type="GO" id="GO:0006772">
    <property type="term" value="P:thiamine metabolic process"/>
    <property type="evidence" value="ECO:0007669"/>
    <property type="project" value="UniProtKB-UniRule"/>
</dbReference>
<dbReference type="InterPro" id="IPR053149">
    <property type="entry name" value="TPK"/>
</dbReference>
<dbReference type="SMART" id="SM00983">
    <property type="entry name" value="TPK_B1_binding"/>
    <property type="match status" value="1"/>
</dbReference>
<dbReference type="EC" id="2.7.6.2" evidence="5"/>
<evidence type="ECO:0000313" key="7">
    <source>
        <dbReference type="EMBL" id="NMM65641.1"/>
    </source>
</evidence>
<dbReference type="CDD" id="cd07995">
    <property type="entry name" value="TPK"/>
    <property type="match status" value="1"/>
</dbReference>
<protein>
    <recommendedName>
        <fullName evidence="5">Thiamine diphosphokinase</fullName>
        <ecNumber evidence="5">2.7.6.2</ecNumber>
    </recommendedName>
</protein>
<dbReference type="AlphaFoldDB" id="A0A7Y0HRW3"/>
<evidence type="ECO:0000256" key="1">
    <source>
        <dbReference type="ARBA" id="ARBA00022679"/>
    </source>
</evidence>
<dbReference type="Gene3D" id="3.40.50.10240">
    <property type="entry name" value="Thiamin pyrophosphokinase, catalytic domain"/>
    <property type="match status" value="1"/>
</dbReference>
<dbReference type="GO" id="GO:0004788">
    <property type="term" value="F:thiamine diphosphokinase activity"/>
    <property type="evidence" value="ECO:0007669"/>
    <property type="project" value="UniProtKB-UniRule"/>
</dbReference>
<dbReference type="InterPro" id="IPR036759">
    <property type="entry name" value="TPK_catalytic_sf"/>
</dbReference>
<evidence type="ECO:0000256" key="2">
    <source>
        <dbReference type="ARBA" id="ARBA00022741"/>
    </source>
</evidence>
<dbReference type="GO" id="GO:0016301">
    <property type="term" value="F:kinase activity"/>
    <property type="evidence" value="ECO:0007669"/>
    <property type="project" value="UniProtKB-KW"/>
</dbReference>
<organism evidence="7 8">
    <name type="scientific">Clostridium muellerianum</name>
    <dbReference type="NCBI Taxonomy" id="2716538"/>
    <lineage>
        <taxon>Bacteria</taxon>
        <taxon>Bacillati</taxon>
        <taxon>Bacillota</taxon>
        <taxon>Clostridia</taxon>
        <taxon>Eubacteriales</taxon>
        <taxon>Clostridiaceae</taxon>
        <taxon>Clostridium</taxon>
    </lineage>
</organism>
<dbReference type="InterPro" id="IPR006282">
    <property type="entry name" value="Thi_PPkinase"/>
</dbReference>
<keyword evidence="2" id="KW-0547">Nucleotide-binding</keyword>
<name>A0A7Y0HRW3_9CLOT</name>
<dbReference type="Pfam" id="PF04263">
    <property type="entry name" value="TPK_catalytic"/>
    <property type="match status" value="1"/>
</dbReference>
<dbReference type="InterPro" id="IPR007371">
    <property type="entry name" value="TPK_catalytic"/>
</dbReference>
<keyword evidence="4" id="KW-0067">ATP-binding</keyword>
<reference evidence="7 8" key="2">
    <citation type="submission" date="2020-06" db="EMBL/GenBank/DDBJ databases">
        <title>Complete Genome Sequence of Clostridium muelleri sp. nov. P21T, an Acid-Alcohol Producing Acetogen Isolated from Old Hay.</title>
        <authorList>
            <person name="Duncan K.E."/>
            <person name="Tanner R.S."/>
        </authorList>
    </citation>
    <scope>NUCLEOTIDE SEQUENCE [LARGE SCALE GENOMIC DNA]</scope>
    <source>
        <strain evidence="7 8">P21</strain>
    </source>
</reference>
<reference evidence="7 8" key="1">
    <citation type="submission" date="2020-04" db="EMBL/GenBank/DDBJ databases">
        <authorList>
            <person name="Doyle D.A."/>
        </authorList>
    </citation>
    <scope>NUCLEOTIDE SEQUENCE [LARGE SCALE GENOMIC DNA]</scope>
    <source>
        <strain evidence="7 8">P21</strain>
    </source>
</reference>
<dbReference type="NCBIfam" id="TIGR01378">
    <property type="entry name" value="thi_PPkinase"/>
    <property type="match status" value="1"/>
</dbReference>
<dbReference type="RefSeq" id="WP_169300236.1">
    <property type="nucleotide sequence ID" value="NZ_JABBNI010000066.1"/>
</dbReference>
<dbReference type="Proteomes" id="UP000537131">
    <property type="component" value="Unassembled WGS sequence"/>
</dbReference>
<accession>A0A7Y0HRW3</accession>
<dbReference type="EMBL" id="JABBNI010000066">
    <property type="protein sequence ID" value="NMM65641.1"/>
    <property type="molecule type" value="Genomic_DNA"/>
</dbReference>
<evidence type="ECO:0000256" key="5">
    <source>
        <dbReference type="NCBIfam" id="TIGR01378"/>
    </source>
</evidence>
<dbReference type="GO" id="GO:0009229">
    <property type="term" value="P:thiamine diphosphate biosynthetic process"/>
    <property type="evidence" value="ECO:0007669"/>
    <property type="project" value="InterPro"/>
</dbReference>
<evidence type="ECO:0000313" key="8">
    <source>
        <dbReference type="Proteomes" id="UP000537131"/>
    </source>
</evidence>
<gene>
    <name evidence="7" type="ORF">HBE96_23980</name>
</gene>
<keyword evidence="8" id="KW-1185">Reference proteome</keyword>
<evidence type="ECO:0000256" key="4">
    <source>
        <dbReference type="ARBA" id="ARBA00022840"/>
    </source>
</evidence>
<dbReference type="InterPro" id="IPR007373">
    <property type="entry name" value="Thiamin_PyroPKinase_B1-bd"/>
</dbReference>
<dbReference type="SUPFAM" id="SSF63862">
    <property type="entry name" value="Thiamin pyrophosphokinase, substrate-binding domain"/>
    <property type="match status" value="1"/>
</dbReference>